<name>X1QGF6_9ZZZZ</name>
<dbReference type="AlphaFoldDB" id="X1QGF6"/>
<dbReference type="EMBL" id="BARV01031855">
    <property type="protein sequence ID" value="GAI42359.1"/>
    <property type="molecule type" value="Genomic_DNA"/>
</dbReference>
<protein>
    <submittedName>
        <fullName evidence="2">Uncharacterized protein</fullName>
    </submittedName>
</protein>
<sequence length="196" mass="22026">PDPPSIDEVENVVTAEANAALGTFMTKLIDEGFTPTILGRRVQVCYQKSEERIWAPTQTHYYEYRTHIRFSWDFTTDPPFTVEDTRLLPGFITGAFILKLILIIGGLIVVGVVAYEFVKNMTTERSGFVEYEVLRDAEGNPIYDEEGNPIIVPTKEGWKEGPPEWWADVIPTVVLGALIIVGALIVVPPIIRSFRD</sequence>
<keyword evidence="1" id="KW-1133">Transmembrane helix</keyword>
<evidence type="ECO:0000313" key="2">
    <source>
        <dbReference type="EMBL" id="GAI42359.1"/>
    </source>
</evidence>
<feature type="transmembrane region" description="Helical" evidence="1">
    <location>
        <begin position="169"/>
        <end position="191"/>
    </location>
</feature>
<proteinExistence type="predicted"/>
<gene>
    <name evidence="2" type="ORF">S06H3_50323</name>
</gene>
<reference evidence="2" key="1">
    <citation type="journal article" date="2014" name="Front. Microbiol.">
        <title>High frequency of phylogenetically diverse reductive dehalogenase-homologous genes in deep subseafloor sedimentary metagenomes.</title>
        <authorList>
            <person name="Kawai M."/>
            <person name="Futagami T."/>
            <person name="Toyoda A."/>
            <person name="Takaki Y."/>
            <person name="Nishi S."/>
            <person name="Hori S."/>
            <person name="Arai W."/>
            <person name="Tsubouchi T."/>
            <person name="Morono Y."/>
            <person name="Uchiyama I."/>
            <person name="Ito T."/>
            <person name="Fujiyama A."/>
            <person name="Inagaki F."/>
            <person name="Takami H."/>
        </authorList>
    </citation>
    <scope>NUCLEOTIDE SEQUENCE</scope>
    <source>
        <strain evidence="2">Expedition CK06-06</strain>
    </source>
</reference>
<organism evidence="2">
    <name type="scientific">marine sediment metagenome</name>
    <dbReference type="NCBI Taxonomy" id="412755"/>
    <lineage>
        <taxon>unclassified sequences</taxon>
        <taxon>metagenomes</taxon>
        <taxon>ecological metagenomes</taxon>
    </lineage>
</organism>
<accession>X1QGF6</accession>
<feature type="transmembrane region" description="Helical" evidence="1">
    <location>
        <begin position="96"/>
        <end position="118"/>
    </location>
</feature>
<feature type="non-terminal residue" evidence="2">
    <location>
        <position position="1"/>
    </location>
</feature>
<comment type="caution">
    <text evidence="2">The sequence shown here is derived from an EMBL/GenBank/DDBJ whole genome shotgun (WGS) entry which is preliminary data.</text>
</comment>
<evidence type="ECO:0000256" key="1">
    <source>
        <dbReference type="SAM" id="Phobius"/>
    </source>
</evidence>
<keyword evidence="1" id="KW-0472">Membrane</keyword>
<keyword evidence="1" id="KW-0812">Transmembrane</keyword>